<dbReference type="PANTHER" id="PTHR43649:SF33">
    <property type="entry name" value="POLYGALACTURONAN_RHAMNOGALACTURONAN-BINDING PROTEIN YTCQ"/>
    <property type="match status" value="1"/>
</dbReference>
<dbReference type="SUPFAM" id="SSF53850">
    <property type="entry name" value="Periplasmic binding protein-like II"/>
    <property type="match status" value="1"/>
</dbReference>
<dbReference type="RefSeq" id="WP_086274829.1">
    <property type="nucleotide sequence ID" value="NZ_NGKU01000001.1"/>
</dbReference>
<keyword evidence="1 3" id="KW-0732">Signal</keyword>
<dbReference type="STRING" id="1834191.A5886_001882"/>
<dbReference type="OrthoDB" id="353914at2"/>
<evidence type="ECO:0000256" key="1">
    <source>
        <dbReference type="ARBA" id="ARBA00022729"/>
    </source>
</evidence>
<organism evidence="4 5">
    <name type="scientific">Candidatus Enterococcus testudinis</name>
    <dbReference type="NCBI Taxonomy" id="1834191"/>
    <lineage>
        <taxon>Bacteria</taxon>
        <taxon>Bacillati</taxon>
        <taxon>Bacillota</taxon>
        <taxon>Bacilli</taxon>
        <taxon>Lactobacillales</taxon>
        <taxon>Enterococcaceae</taxon>
        <taxon>Enterococcus</taxon>
    </lineage>
</organism>
<dbReference type="PROSITE" id="PS51257">
    <property type="entry name" value="PROKAR_LIPOPROTEIN"/>
    <property type="match status" value="1"/>
</dbReference>
<comment type="caution">
    <text evidence="4">The sequence shown here is derived from an EMBL/GenBank/DDBJ whole genome shotgun (WGS) entry which is preliminary data.</text>
</comment>
<dbReference type="Gene3D" id="3.40.190.10">
    <property type="entry name" value="Periplasmic binding protein-like II"/>
    <property type="match status" value="2"/>
</dbReference>
<feature type="region of interest" description="Disordered" evidence="2">
    <location>
        <begin position="26"/>
        <end position="56"/>
    </location>
</feature>
<dbReference type="InterPro" id="IPR050490">
    <property type="entry name" value="Bact_solute-bd_prot1"/>
</dbReference>
<name>A0A242A865_9ENTE</name>
<evidence type="ECO:0000256" key="3">
    <source>
        <dbReference type="SAM" id="SignalP"/>
    </source>
</evidence>
<evidence type="ECO:0000313" key="4">
    <source>
        <dbReference type="EMBL" id="OTN76803.1"/>
    </source>
</evidence>
<dbReference type="EMBL" id="NGKU01000001">
    <property type="protein sequence ID" value="OTN76803.1"/>
    <property type="molecule type" value="Genomic_DNA"/>
</dbReference>
<protein>
    <recommendedName>
        <fullName evidence="6">ABC transporter</fullName>
    </recommendedName>
</protein>
<feature type="chain" id="PRO_5038389974" description="ABC transporter" evidence="3">
    <location>
        <begin position="22"/>
        <end position="548"/>
    </location>
</feature>
<evidence type="ECO:0008006" key="6">
    <source>
        <dbReference type="Google" id="ProtNLM"/>
    </source>
</evidence>
<dbReference type="Proteomes" id="UP000195043">
    <property type="component" value="Unassembled WGS sequence"/>
</dbReference>
<feature type="compositionally biased region" description="Basic and acidic residues" evidence="2">
    <location>
        <begin position="41"/>
        <end position="56"/>
    </location>
</feature>
<proteinExistence type="predicted"/>
<feature type="signal peptide" evidence="3">
    <location>
        <begin position="1"/>
        <end position="21"/>
    </location>
</feature>
<gene>
    <name evidence="4" type="ORF">A5886_001882</name>
</gene>
<sequence>MKASKVFALTGLTLASVMVLTACGGSSDNTSKGESAAQDLPEARFEADKDTPSWEKDTEHEATLKWYVNFDWYAQPGWGKDTVTKKIKEDMNIDVEFISGNDENLNTMLAGGDLPDLMTFDKNLSAANEATKFALPLNILAETYDPYFLEHAAKPESVQWFTLEDGNIYGYPSFSTTAQDYEDGNVVGDQTFIVRKDIYEALGEPDMSTPEGFLDALQKAHEQFPTADDGAALVPFGSTALDISNGGDGAYGGTLQDFLSIAPSVDGEFNDRDADEDYITWIETFRKAYNEGYITNDQFSDNDNTMKEKLGQGRYFAYLHSNTKGLNEFMSDNNARNADQTYIAVDGPKNANGDDSTFTGGNIGGWTQTFITTSTKEPQKAMELLTYLASEYGTMVSTFGVEGETYHIVDGVAEYSEETEALRNADIARFDKEVGLGSYWFVSNDNYAIQMGQKPATSIRQMVEWSQDKLAPRFEIEDIDPRSGSEARNLTSINTSRVQALVNFIQAGSEEEGRQIWDDYLQERENNGWSTIVDYRNERIAENIEKLK</sequence>
<reference evidence="4 5" key="1">
    <citation type="submission" date="2017-05" db="EMBL/GenBank/DDBJ databases">
        <title>The Genome Sequence of Enterococcus sp. 8G7_MSG3316.</title>
        <authorList>
            <consortium name="The Broad Institute Genomics Platform"/>
            <consortium name="The Broad Institute Genomic Center for Infectious Diseases"/>
            <person name="Earl A."/>
            <person name="Manson A."/>
            <person name="Schwartman J."/>
            <person name="Gilmore M."/>
            <person name="Abouelleil A."/>
            <person name="Cao P."/>
            <person name="Chapman S."/>
            <person name="Cusick C."/>
            <person name="Shea T."/>
            <person name="Young S."/>
            <person name="Neafsey D."/>
            <person name="Nusbaum C."/>
            <person name="Birren B."/>
        </authorList>
    </citation>
    <scope>NUCLEOTIDE SEQUENCE [LARGE SCALE GENOMIC DNA]</scope>
    <source>
        <strain evidence="4 5">8G7_MSG3316</strain>
    </source>
</reference>
<evidence type="ECO:0000313" key="5">
    <source>
        <dbReference type="Proteomes" id="UP000195043"/>
    </source>
</evidence>
<keyword evidence="5" id="KW-1185">Reference proteome</keyword>
<accession>A0A242A865</accession>
<dbReference type="AlphaFoldDB" id="A0A242A865"/>
<dbReference type="PANTHER" id="PTHR43649">
    <property type="entry name" value="ARABINOSE-BINDING PROTEIN-RELATED"/>
    <property type="match status" value="1"/>
</dbReference>
<evidence type="ECO:0000256" key="2">
    <source>
        <dbReference type="SAM" id="MobiDB-lite"/>
    </source>
</evidence>